<feature type="transmembrane region" description="Helical" evidence="7">
    <location>
        <begin position="516"/>
        <end position="535"/>
    </location>
</feature>
<dbReference type="PANTHER" id="PTHR10783:SF103">
    <property type="entry name" value="SOLUTE CARRIER FAMILY 53 MEMBER 1"/>
    <property type="match status" value="1"/>
</dbReference>
<keyword evidence="5 7" id="KW-0472">Membrane</keyword>
<dbReference type="GO" id="GO:0005886">
    <property type="term" value="C:plasma membrane"/>
    <property type="evidence" value="ECO:0007669"/>
    <property type="project" value="TreeGrafter"/>
</dbReference>
<feature type="compositionally biased region" description="Low complexity" evidence="6">
    <location>
        <begin position="112"/>
        <end position="134"/>
    </location>
</feature>
<reference evidence="10 11" key="1">
    <citation type="journal article" date="2019" name="New Phytol.">
        <title>Comparative genomics reveals unique wood-decay strategies and fruiting body development in the Schizophyllaceae.</title>
        <authorList>
            <person name="Almasi E."/>
            <person name="Sahu N."/>
            <person name="Krizsan K."/>
            <person name="Balint B."/>
            <person name="Kovacs G.M."/>
            <person name="Kiss B."/>
            <person name="Cseklye J."/>
            <person name="Drula E."/>
            <person name="Henrissat B."/>
            <person name="Nagy I."/>
            <person name="Chovatia M."/>
            <person name="Adam C."/>
            <person name="LaButti K."/>
            <person name="Lipzen A."/>
            <person name="Riley R."/>
            <person name="Grigoriev I.V."/>
            <person name="Nagy L.G."/>
        </authorList>
    </citation>
    <scope>NUCLEOTIDE SEQUENCE [LARGE SCALE GENOMIC DNA]</scope>
    <source>
        <strain evidence="10 11">NL-1724</strain>
    </source>
</reference>
<evidence type="ECO:0000313" key="10">
    <source>
        <dbReference type="EMBL" id="TRM63327.1"/>
    </source>
</evidence>
<evidence type="ECO:0000256" key="4">
    <source>
        <dbReference type="ARBA" id="ARBA00022989"/>
    </source>
</evidence>
<dbReference type="GO" id="GO:0016036">
    <property type="term" value="P:cellular response to phosphate starvation"/>
    <property type="evidence" value="ECO:0007669"/>
    <property type="project" value="TreeGrafter"/>
</dbReference>
<accession>A0A550CEU4</accession>
<comment type="similarity">
    <text evidence="2">Belongs to the SYG1 (TC 2.A.94) family.</text>
</comment>
<gene>
    <name evidence="10" type="ORF">BD626DRAFT_402706</name>
</gene>
<dbReference type="Pfam" id="PF03105">
    <property type="entry name" value="SPX"/>
    <property type="match status" value="1"/>
</dbReference>
<dbReference type="AlphaFoldDB" id="A0A550CEU4"/>
<keyword evidence="3 7" id="KW-0812">Transmembrane</keyword>
<dbReference type="PROSITE" id="PS51382">
    <property type="entry name" value="SPX"/>
    <property type="match status" value="1"/>
</dbReference>
<dbReference type="GO" id="GO:0000822">
    <property type="term" value="F:inositol hexakisphosphate binding"/>
    <property type="evidence" value="ECO:0007669"/>
    <property type="project" value="TreeGrafter"/>
</dbReference>
<dbReference type="STRING" id="97359.A0A550CEU4"/>
<evidence type="ECO:0000256" key="3">
    <source>
        <dbReference type="ARBA" id="ARBA00022692"/>
    </source>
</evidence>
<evidence type="ECO:0000256" key="2">
    <source>
        <dbReference type="ARBA" id="ARBA00009665"/>
    </source>
</evidence>
<keyword evidence="4 7" id="KW-1133">Transmembrane helix</keyword>
<dbReference type="Pfam" id="PF03124">
    <property type="entry name" value="EXS"/>
    <property type="match status" value="1"/>
</dbReference>
<feature type="transmembrane region" description="Helical" evidence="7">
    <location>
        <begin position="451"/>
        <end position="470"/>
    </location>
</feature>
<keyword evidence="11" id="KW-1185">Reference proteome</keyword>
<evidence type="ECO:0000256" key="5">
    <source>
        <dbReference type="ARBA" id="ARBA00023136"/>
    </source>
</evidence>
<feature type="non-terminal residue" evidence="10">
    <location>
        <position position="1"/>
    </location>
</feature>
<evidence type="ECO:0000256" key="7">
    <source>
        <dbReference type="SAM" id="Phobius"/>
    </source>
</evidence>
<evidence type="ECO:0000313" key="11">
    <source>
        <dbReference type="Proteomes" id="UP000320762"/>
    </source>
</evidence>
<dbReference type="PROSITE" id="PS51380">
    <property type="entry name" value="EXS"/>
    <property type="match status" value="1"/>
</dbReference>
<dbReference type="GO" id="GO:0005794">
    <property type="term" value="C:Golgi apparatus"/>
    <property type="evidence" value="ECO:0007669"/>
    <property type="project" value="TreeGrafter"/>
</dbReference>
<dbReference type="InterPro" id="IPR004331">
    <property type="entry name" value="SPX_dom"/>
</dbReference>
<comment type="caution">
    <text evidence="10">The sequence shown here is derived from an EMBL/GenBank/DDBJ whole genome shotgun (WGS) entry which is preliminary data.</text>
</comment>
<dbReference type="OrthoDB" id="9970435at2759"/>
<dbReference type="PANTHER" id="PTHR10783">
    <property type="entry name" value="XENOTROPIC AND POLYTROPIC RETROVIRUS RECEPTOR 1-RELATED"/>
    <property type="match status" value="1"/>
</dbReference>
<sequence length="711" mass="80718">QTPEWKKAYIDYRALKKCIARVRLAQEGQAHAGLPTDGVYPASPIDSAPPVSPAGFHVAVSPLEPSQTACAPRFLPDEIAEVTEEPGEVAEEPRGHIYLDVPQEDEGGRGEASYASHASGHTSHASGHTSHASGPTARSHPTSHGASLMRRMTETMSRMSGMQRRGTGFSMHGAMRLLTTTPQPFTTASSYATLLTLLSALEMNFFVLLDNEREKIEAFYVAREKELRERTTLLREQLNELAEHRKLLDAQLSARSWVPPSLPPNLRSRIFSAKPSPSSTLSPTPTRHSSTPTGYANAPVEGFDSADIEKGFAKRNTHKRDHSATSTFWRLPGIVDPDDYQHAKGSLKKAVTEHYRALELLQNYRILNITGFRKALKKFQKVTKIVCSDLYMREKVDNSAFASDCKIKQMMTEMESLYASRFTDGDKKRATSRLRAATTQKTHHFSTLRTGIGIGVSLPPLALGIYFGAYRASFADFWLGDQISSLVFSLSHIYVVPCIYVINFDEDWRERCMAESAEWPALFAIGTIPFFIRVIQSIKRYCDSGLTTHILNAGKYSLGIVMYLLYFRWRHTDEWSRSFYFAYIAVALMYSVFACGWDLLMDWSILRANATIFLLRDELLYTHHIYLYYVAGFYNIFCRFAWVIYVPKAGPDFLLRSFIVGGLEITRRWVWNFYRLENEHIGNVDQYRATREIPLPYWLDEDVDKEEARDM</sequence>
<feature type="domain" description="EXS" evidence="8">
    <location>
        <begin position="513"/>
        <end position="707"/>
    </location>
</feature>
<feature type="transmembrane region" description="Helical" evidence="7">
    <location>
        <begin position="579"/>
        <end position="606"/>
    </location>
</feature>
<evidence type="ECO:0000259" key="8">
    <source>
        <dbReference type="PROSITE" id="PS51380"/>
    </source>
</evidence>
<proteinExistence type="inferred from homology"/>
<evidence type="ECO:0000256" key="6">
    <source>
        <dbReference type="SAM" id="MobiDB-lite"/>
    </source>
</evidence>
<name>A0A550CEU4_9AGAR</name>
<feature type="transmembrane region" description="Helical" evidence="7">
    <location>
        <begin position="626"/>
        <end position="646"/>
    </location>
</feature>
<organism evidence="10 11">
    <name type="scientific">Schizophyllum amplum</name>
    <dbReference type="NCBI Taxonomy" id="97359"/>
    <lineage>
        <taxon>Eukaryota</taxon>
        <taxon>Fungi</taxon>
        <taxon>Dikarya</taxon>
        <taxon>Basidiomycota</taxon>
        <taxon>Agaricomycotina</taxon>
        <taxon>Agaricomycetes</taxon>
        <taxon>Agaricomycetidae</taxon>
        <taxon>Agaricales</taxon>
        <taxon>Schizophyllaceae</taxon>
        <taxon>Schizophyllum</taxon>
    </lineage>
</organism>
<dbReference type="Proteomes" id="UP000320762">
    <property type="component" value="Unassembled WGS sequence"/>
</dbReference>
<feature type="transmembrane region" description="Helical" evidence="7">
    <location>
        <begin position="482"/>
        <end position="504"/>
    </location>
</feature>
<dbReference type="CDD" id="cd14475">
    <property type="entry name" value="SPX_SYG1_like"/>
    <property type="match status" value="1"/>
</dbReference>
<feature type="transmembrane region" description="Helical" evidence="7">
    <location>
        <begin position="547"/>
        <end position="567"/>
    </location>
</feature>
<feature type="region of interest" description="Disordered" evidence="6">
    <location>
        <begin position="101"/>
        <end position="147"/>
    </location>
</feature>
<feature type="domain" description="SPX" evidence="9">
    <location>
        <begin position="1"/>
        <end position="393"/>
    </location>
</feature>
<evidence type="ECO:0000259" key="9">
    <source>
        <dbReference type="PROSITE" id="PS51382"/>
    </source>
</evidence>
<feature type="region of interest" description="Disordered" evidence="6">
    <location>
        <begin position="268"/>
        <end position="300"/>
    </location>
</feature>
<dbReference type="InterPro" id="IPR004342">
    <property type="entry name" value="EXS_C"/>
</dbReference>
<protein>
    <submittedName>
        <fullName evidence="10">EXS family-domain-containing protein</fullName>
    </submittedName>
</protein>
<feature type="compositionally biased region" description="Low complexity" evidence="6">
    <location>
        <begin position="275"/>
        <end position="293"/>
    </location>
</feature>
<dbReference type="GO" id="GO:0006817">
    <property type="term" value="P:phosphate ion transport"/>
    <property type="evidence" value="ECO:0007669"/>
    <property type="project" value="TreeGrafter"/>
</dbReference>
<dbReference type="EMBL" id="VDMD01000010">
    <property type="protein sequence ID" value="TRM63327.1"/>
    <property type="molecule type" value="Genomic_DNA"/>
</dbReference>
<comment type="subcellular location">
    <subcellularLocation>
        <location evidence="1">Membrane</location>
        <topology evidence="1">Multi-pass membrane protein</topology>
    </subcellularLocation>
</comment>
<evidence type="ECO:0000256" key="1">
    <source>
        <dbReference type="ARBA" id="ARBA00004141"/>
    </source>
</evidence>